<dbReference type="Pfam" id="PF00248">
    <property type="entry name" value="Aldo_ket_red"/>
    <property type="match status" value="1"/>
</dbReference>
<evidence type="ECO:0000313" key="3">
    <source>
        <dbReference type="EMBL" id="CEO45778.1"/>
    </source>
</evidence>
<feature type="domain" description="NADP-dependent oxidoreductase" evidence="2">
    <location>
        <begin position="39"/>
        <end position="224"/>
    </location>
</feature>
<dbReference type="PANTHER" id="PTHR11732">
    <property type="entry name" value="ALDO/KETO REDUCTASE"/>
    <property type="match status" value="1"/>
</dbReference>
<dbReference type="InterPro" id="IPR020471">
    <property type="entry name" value="AKR"/>
</dbReference>
<evidence type="ECO:0000256" key="1">
    <source>
        <dbReference type="ARBA" id="ARBA00023002"/>
    </source>
</evidence>
<reference evidence="3" key="1">
    <citation type="submission" date="2015-01" db="EMBL/GenBank/DDBJ databases">
        <authorList>
            <person name="Durling Mikael"/>
        </authorList>
    </citation>
    <scope>NUCLEOTIDE SEQUENCE</scope>
</reference>
<name>A0A0B7JLH6_BIOOC</name>
<proteinExistence type="predicted"/>
<protein>
    <recommendedName>
        <fullName evidence="2">NADP-dependent oxidoreductase domain-containing protein</fullName>
    </recommendedName>
</protein>
<keyword evidence="1" id="KW-0560">Oxidoreductase</keyword>
<sequence>MAVAQSSIGTQASALARDLTLRSSSAVTQIPKFVYGTAWKKDRTADLVYKAIKNGFRGIDTAAQPKHYDEASVGRGVARAVTDGLARRQDLFIQTKFTPPNGQSEIKPYSTDSPIQEQVRQSLQSSLENFKVDGQTPYLDSVVIHSPYADFGDTLAVWKTLEEYTPDTIRNLGISNTDLDTLKMLHEQAQVKPAVVQNRFYNGTAYEVELREFCNSRGIIFQSFWTLSANPKLAKSPPVLNVAQLAGVDREVAYYALVLGLEGLIILNGTTNESHMGDDLAGIDKVGTWAENDGADDWAAALESFKVLIGQD</sequence>
<dbReference type="CDD" id="cd19071">
    <property type="entry name" value="AKR_AKR1-5-like"/>
    <property type="match status" value="1"/>
</dbReference>
<dbReference type="GO" id="GO:0016491">
    <property type="term" value="F:oxidoreductase activity"/>
    <property type="evidence" value="ECO:0007669"/>
    <property type="project" value="UniProtKB-KW"/>
</dbReference>
<organism evidence="3">
    <name type="scientific">Bionectria ochroleuca</name>
    <name type="common">Gliocladium roseum</name>
    <dbReference type="NCBI Taxonomy" id="29856"/>
    <lineage>
        <taxon>Eukaryota</taxon>
        <taxon>Fungi</taxon>
        <taxon>Dikarya</taxon>
        <taxon>Ascomycota</taxon>
        <taxon>Pezizomycotina</taxon>
        <taxon>Sordariomycetes</taxon>
        <taxon>Hypocreomycetidae</taxon>
        <taxon>Hypocreales</taxon>
        <taxon>Bionectriaceae</taxon>
        <taxon>Clonostachys</taxon>
    </lineage>
</organism>
<accession>A0A0B7JLH6</accession>
<dbReference type="InterPro" id="IPR036812">
    <property type="entry name" value="NAD(P)_OxRdtase_dom_sf"/>
</dbReference>
<evidence type="ECO:0000259" key="2">
    <source>
        <dbReference type="Pfam" id="PF00248"/>
    </source>
</evidence>
<dbReference type="Gene3D" id="3.20.20.100">
    <property type="entry name" value="NADP-dependent oxidoreductase domain"/>
    <property type="match status" value="1"/>
</dbReference>
<dbReference type="SUPFAM" id="SSF51430">
    <property type="entry name" value="NAD(P)-linked oxidoreductase"/>
    <property type="match status" value="1"/>
</dbReference>
<dbReference type="AlphaFoldDB" id="A0A0B7JLH6"/>
<gene>
    <name evidence="3" type="ORF">BN869_000001833_1</name>
</gene>
<dbReference type="EMBL" id="CDPU01000003">
    <property type="protein sequence ID" value="CEO45778.1"/>
    <property type="molecule type" value="Genomic_DNA"/>
</dbReference>
<dbReference type="InterPro" id="IPR023210">
    <property type="entry name" value="NADP_OxRdtase_dom"/>
</dbReference>